<keyword evidence="4 5" id="KW-0040">ANK repeat</keyword>
<evidence type="ECO:0000256" key="5">
    <source>
        <dbReference type="PROSITE-ProRule" id="PRU00023"/>
    </source>
</evidence>
<evidence type="ECO:0000256" key="1">
    <source>
        <dbReference type="ARBA" id="ARBA00012210"/>
    </source>
</evidence>
<name>A0A084BAG9_STACB</name>
<feature type="repeat" description="WD" evidence="6">
    <location>
        <begin position="199"/>
        <end position="240"/>
    </location>
</feature>
<evidence type="ECO:0000256" key="2">
    <source>
        <dbReference type="ARBA" id="ARBA00022574"/>
    </source>
</evidence>
<dbReference type="PROSITE" id="PS50082">
    <property type="entry name" value="WD_REPEATS_2"/>
    <property type="match status" value="1"/>
</dbReference>
<dbReference type="PROSITE" id="PS00678">
    <property type="entry name" value="WD_REPEATS_1"/>
    <property type="match status" value="1"/>
</dbReference>
<dbReference type="SUPFAM" id="SSF48403">
    <property type="entry name" value="Ankyrin repeat"/>
    <property type="match status" value="1"/>
</dbReference>
<dbReference type="EC" id="2.3.1.225" evidence="1"/>
<protein>
    <recommendedName>
        <fullName evidence="1">protein S-acyltransferase</fullName>
        <ecNumber evidence="1">2.3.1.225</ecNumber>
    </recommendedName>
</protein>
<evidence type="ECO:0000313" key="8">
    <source>
        <dbReference type="Proteomes" id="UP000028045"/>
    </source>
</evidence>
<dbReference type="InterPro" id="IPR015943">
    <property type="entry name" value="WD40/YVTN_repeat-like_dom_sf"/>
</dbReference>
<dbReference type="PANTHER" id="PTHR24161:SF85">
    <property type="entry name" value="PALMITOYLTRANSFERASE HIP14"/>
    <property type="match status" value="1"/>
</dbReference>
<keyword evidence="8" id="KW-1185">Reference proteome</keyword>
<sequence>MVIAGDEILPIAHIITMEKMFADIGRSVDLPLLTGEDSSTQMVLGQMSDVSPNSKVQGGLTALSWAAKSGAIENIETLLQKDSINPDSKDNWGQTPLSLAADRGHEEVVRLLLTNDEVKPDSRDIWGQIPLSLAVDRGHEGVVKLLLTNNGVKLDSKDIWGRTPLSLAAGRGRENIAKLLSSKNGESSDAAKPPYQQTFVGHTGTINVVAFSPDGKLIASASGDKSVKLWDTATGALHQTLKDRYYPPVQAGVFHRDGKLISSCASNKWVITWDVLTGAFRRSLQAGSTIFCAIALSPDAKLTASSEGINVCV</sequence>
<dbReference type="PANTHER" id="PTHR24161">
    <property type="entry name" value="ANK_REP_REGION DOMAIN-CONTAINING PROTEIN-RELATED"/>
    <property type="match status" value="1"/>
</dbReference>
<dbReference type="PROSITE" id="PS50297">
    <property type="entry name" value="ANK_REP_REGION"/>
    <property type="match status" value="1"/>
</dbReference>
<dbReference type="Gene3D" id="2.130.10.10">
    <property type="entry name" value="YVTN repeat-like/Quinoprotein amine dehydrogenase"/>
    <property type="match status" value="1"/>
</dbReference>
<gene>
    <name evidence="7" type="ORF">S7711_07151</name>
</gene>
<dbReference type="InterPro" id="IPR001680">
    <property type="entry name" value="WD40_rpt"/>
</dbReference>
<dbReference type="SMART" id="SM00248">
    <property type="entry name" value="ANK"/>
    <property type="match status" value="4"/>
</dbReference>
<evidence type="ECO:0000256" key="4">
    <source>
        <dbReference type="ARBA" id="ARBA00023043"/>
    </source>
</evidence>
<dbReference type="OrthoDB" id="4860873at2759"/>
<dbReference type="PROSITE" id="PS50294">
    <property type="entry name" value="WD_REPEATS_REGION"/>
    <property type="match status" value="1"/>
</dbReference>
<dbReference type="HOGENOM" id="CLU_888954_0_0_1"/>
<dbReference type="InterPro" id="IPR002110">
    <property type="entry name" value="Ankyrin_rpt"/>
</dbReference>
<evidence type="ECO:0000313" key="7">
    <source>
        <dbReference type="EMBL" id="KEY74548.1"/>
    </source>
</evidence>
<reference evidence="7 8" key="1">
    <citation type="journal article" date="2014" name="BMC Genomics">
        <title>Comparative genome sequencing reveals chemotype-specific gene clusters in the toxigenic black mold Stachybotrys.</title>
        <authorList>
            <person name="Semeiks J."/>
            <person name="Borek D."/>
            <person name="Otwinowski Z."/>
            <person name="Grishin N.V."/>
        </authorList>
    </citation>
    <scope>NUCLEOTIDE SEQUENCE [LARGE SCALE GENOMIC DNA]</scope>
    <source>
        <strain evidence="8">CBS 109288 / IBT 7711</strain>
    </source>
</reference>
<feature type="repeat" description="ANK" evidence="5">
    <location>
        <begin position="92"/>
        <end position="113"/>
    </location>
</feature>
<dbReference type="InterPro" id="IPR036322">
    <property type="entry name" value="WD40_repeat_dom_sf"/>
</dbReference>
<dbReference type="Pfam" id="PF00400">
    <property type="entry name" value="WD40"/>
    <property type="match status" value="1"/>
</dbReference>
<dbReference type="InterPro" id="IPR019775">
    <property type="entry name" value="WD40_repeat_CS"/>
</dbReference>
<accession>A0A084BAG9</accession>
<dbReference type="Pfam" id="PF13637">
    <property type="entry name" value="Ank_4"/>
    <property type="match status" value="1"/>
</dbReference>
<keyword evidence="2 6" id="KW-0853">WD repeat</keyword>
<dbReference type="InterPro" id="IPR036770">
    <property type="entry name" value="Ankyrin_rpt-contain_sf"/>
</dbReference>
<organism evidence="7 8">
    <name type="scientific">Stachybotrys chartarum (strain CBS 109288 / IBT 7711)</name>
    <name type="common">Toxic black mold</name>
    <name type="synonym">Stilbospora chartarum</name>
    <dbReference type="NCBI Taxonomy" id="1280523"/>
    <lineage>
        <taxon>Eukaryota</taxon>
        <taxon>Fungi</taxon>
        <taxon>Dikarya</taxon>
        <taxon>Ascomycota</taxon>
        <taxon>Pezizomycotina</taxon>
        <taxon>Sordariomycetes</taxon>
        <taxon>Hypocreomycetidae</taxon>
        <taxon>Hypocreales</taxon>
        <taxon>Stachybotryaceae</taxon>
        <taxon>Stachybotrys</taxon>
    </lineage>
</organism>
<keyword evidence="3" id="KW-0677">Repeat</keyword>
<dbReference type="SUPFAM" id="SSF50978">
    <property type="entry name" value="WD40 repeat-like"/>
    <property type="match status" value="1"/>
</dbReference>
<dbReference type="EMBL" id="KL647507">
    <property type="protein sequence ID" value="KEY74548.1"/>
    <property type="molecule type" value="Genomic_DNA"/>
</dbReference>
<proteinExistence type="predicted"/>
<dbReference type="Gene3D" id="1.25.40.20">
    <property type="entry name" value="Ankyrin repeat-containing domain"/>
    <property type="match status" value="2"/>
</dbReference>
<dbReference type="GO" id="GO:0019706">
    <property type="term" value="F:protein-cysteine S-palmitoyltransferase activity"/>
    <property type="evidence" value="ECO:0007669"/>
    <property type="project" value="UniProtKB-EC"/>
</dbReference>
<dbReference type="SMART" id="SM00320">
    <property type="entry name" value="WD40"/>
    <property type="match status" value="2"/>
</dbReference>
<dbReference type="Proteomes" id="UP000028045">
    <property type="component" value="Unassembled WGS sequence"/>
</dbReference>
<dbReference type="AlphaFoldDB" id="A0A084BAG9"/>
<dbReference type="Pfam" id="PF12796">
    <property type="entry name" value="Ank_2"/>
    <property type="match status" value="1"/>
</dbReference>
<dbReference type="PROSITE" id="PS50088">
    <property type="entry name" value="ANK_REPEAT"/>
    <property type="match status" value="1"/>
</dbReference>
<evidence type="ECO:0000256" key="6">
    <source>
        <dbReference type="PROSITE-ProRule" id="PRU00221"/>
    </source>
</evidence>
<evidence type="ECO:0000256" key="3">
    <source>
        <dbReference type="ARBA" id="ARBA00022737"/>
    </source>
</evidence>